<reference evidence="1" key="1">
    <citation type="submission" date="2016-06" db="UniProtKB">
        <authorList>
            <consortium name="WormBaseParasite"/>
        </authorList>
    </citation>
    <scope>IDENTIFICATION</scope>
</reference>
<protein>
    <submittedName>
        <fullName evidence="1">Reverse transcriptase domain-containing protein</fullName>
    </submittedName>
</protein>
<dbReference type="WBParaSite" id="SSLN_0000170801-mRNA-1">
    <property type="protein sequence ID" value="SSLN_0000170801-mRNA-1"/>
    <property type="gene ID" value="SSLN_0000170801"/>
</dbReference>
<organism evidence="1">
    <name type="scientific">Schistocephalus solidus</name>
    <name type="common">Tapeworm</name>
    <dbReference type="NCBI Taxonomy" id="70667"/>
    <lineage>
        <taxon>Eukaryota</taxon>
        <taxon>Metazoa</taxon>
        <taxon>Spiralia</taxon>
        <taxon>Lophotrochozoa</taxon>
        <taxon>Platyhelminthes</taxon>
        <taxon>Cestoda</taxon>
        <taxon>Eucestoda</taxon>
        <taxon>Diphyllobothriidea</taxon>
        <taxon>Diphyllobothriidae</taxon>
        <taxon>Schistocephalus</taxon>
    </lineage>
</organism>
<dbReference type="AlphaFoldDB" id="A0A183SBP7"/>
<proteinExistence type="predicted"/>
<accession>A0A183SBP7</accession>
<name>A0A183SBP7_SCHSO</name>
<sequence>LMIESGSEVSPLCWSTMQSAISHLGDDLVTSTFPSRFDRVVYADLLLSHLHCGYEE</sequence>
<evidence type="ECO:0000313" key="1">
    <source>
        <dbReference type="WBParaSite" id="SSLN_0000170801-mRNA-1"/>
    </source>
</evidence>